<name>A0A0H1BP13_9EURO</name>
<evidence type="ECO:0000313" key="1">
    <source>
        <dbReference type="EMBL" id="KLJ13095.1"/>
    </source>
</evidence>
<dbReference type="Proteomes" id="UP000053573">
    <property type="component" value="Unassembled WGS sequence"/>
</dbReference>
<accession>A0A0H1BP13</accession>
<gene>
    <name evidence="1" type="ORF">EMPG_11946</name>
</gene>
<proteinExistence type="predicted"/>
<keyword evidence="2" id="KW-1185">Reference proteome</keyword>
<protein>
    <submittedName>
        <fullName evidence="1">Uncharacterized protein</fullName>
    </submittedName>
</protein>
<sequence length="53" mass="6357">ISIVKKTLILEKLFQSLSQKKHDALLYMSNREEKISKKEMKEETDNEDEELKF</sequence>
<organism evidence="1 2">
    <name type="scientific">Blastomyces silverae</name>
    <dbReference type="NCBI Taxonomy" id="2060906"/>
    <lineage>
        <taxon>Eukaryota</taxon>
        <taxon>Fungi</taxon>
        <taxon>Dikarya</taxon>
        <taxon>Ascomycota</taxon>
        <taxon>Pezizomycotina</taxon>
        <taxon>Eurotiomycetes</taxon>
        <taxon>Eurotiomycetidae</taxon>
        <taxon>Onygenales</taxon>
        <taxon>Ajellomycetaceae</taxon>
        <taxon>Blastomyces</taxon>
    </lineage>
</organism>
<dbReference type="OrthoDB" id="4190572at2759"/>
<dbReference type="EMBL" id="LDEV01000523">
    <property type="protein sequence ID" value="KLJ13095.1"/>
    <property type="molecule type" value="Genomic_DNA"/>
</dbReference>
<reference evidence="2" key="1">
    <citation type="journal article" date="2015" name="PLoS Genet.">
        <title>The dynamic genome and transcriptome of the human fungal pathogen Blastomyces and close relative Emmonsia.</title>
        <authorList>
            <person name="Munoz J.F."/>
            <person name="Gauthier G.M."/>
            <person name="Desjardins C.A."/>
            <person name="Gallo J.E."/>
            <person name="Holder J."/>
            <person name="Sullivan T.D."/>
            <person name="Marty A.J."/>
            <person name="Carmen J.C."/>
            <person name="Chen Z."/>
            <person name="Ding L."/>
            <person name="Gujja S."/>
            <person name="Magrini V."/>
            <person name="Misas E."/>
            <person name="Mitreva M."/>
            <person name="Priest M."/>
            <person name="Saif S."/>
            <person name="Whiston E.A."/>
            <person name="Young S."/>
            <person name="Zeng Q."/>
            <person name="Goldman W.E."/>
            <person name="Mardis E.R."/>
            <person name="Taylor J.W."/>
            <person name="McEwen J.G."/>
            <person name="Clay O.K."/>
            <person name="Klein B.S."/>
            <person name="Cuomo C.A."/>
        </authorList>
    </citation>
    <scope>NUCLEOTIDE SEQUENCE [LARGE SCALE GENOMIC DNA]</scope>
    <source>
        <strain evidence="2">UAMH 139</strain>
    </source>
</reference>
<feature type="non-terminal residue" evidence="1">
    <location>
        <position position="1"/>
    </location>
</feature>
<dbReference type="AlphaFoldDB" id="A0A0H1BP13"/>
<evidence type="ECO:0000313" key="2">
    <source>
        <dbReference type="Proteomes" id="UP000053573"/>
    </source>
</evidence>
<comment type="caution">
    <text evidence="1">The sequence shown here is derived from an EMBL/GenBank/DDBJ whole genome shotgun (WGS) entry which is preliminary data.</text>
</comment>